<keyword evidence="3" id="KW-1003">Cell membrane</keyword>
<dbReference type="PROSITE" id="PS50850">
    <property type="entry name" value="MFS"/>
    <property type="match status" value="1"/>
</dbReference>
<keyword evidence="5 7" id="KW-1133">Transmembrane helix</keyword>
<evidence type="ECO:0000256" key="2">
    <source>
        <dbReference type="ARBA" id="ARBA00022448"/>
    </source>
</evidence>
<dbReference type="InterPro" id="IPR036259">
    <property type="entry name" value="MFS_trans_sf"/>
</dbReference>
<dbReference type="RefSeq" id="WP_307427409.1">
    <property type="nucleotide sequence ID" value="NZ_JAUSVK010000001.1"/>
</dbReference>
<feature type="domain" description="Major facilitator superfamily (MFS) profile" evidence="8">
    <location>
        <begin position="1"/>
        <end position="205"/>
    </location>
</feature>
<evidence type="ECO:0000256" key="5">
    <source>
        <dbReference type="ARBA" id="ARBA00022989"/>
    </source>
</evidence>
<keyword evidence="2" id="KW-0813">Transport</keyword>
<protein>
    <submittedName>
        <fullName evidence="9">MFS family permease</fullName>
    </submittedName>
</protein>
<evidence type="ECO:0000256" key="7">
    <source>
        <dbReference type="SAM" id="Phobius"/>
    </source>
</evidence>
<evidence type="ECO:0000256" key="4">
    <source>
        <dbReference type="ARBA" id="ARBA00022692"/>
    </source>
</evidence>
<feature type="transmembrane region" description="Helical" evidence="7">
    <location>
        <begin position="180"/>
        <end position="200"/>
    </location>
</feature>
<dbReference type="InterPro" id="IPR020846">
    <property type="entry name" value="MFS_dom"/>
</dbReference>
<feature type="transmembrane region" description="Helical" evidence="7">
    <location>
        <begin position="91"/>
        <end position="111"/>
    </location>
</feature>
<evidence type="ECO:0000256" key="3">
    <source>
        <dbReference type="ARBA" id="ARBA00022475"/>
    </source>
</evidence>
<feature type="transmembrane region" description="Helical" evidence="7">
    <location>
        <begin position="266"/>
        <end position="285"/>
    </location>
</feature>
<reference evidence="9 10" key="1">
    <citation type="submission" date="2023-07" db="EMBL/GenBank/DDBJ databases">
        <title>Genomic Encyclopedia of Type Strains, Phase IV (KMG-IV): sequencing the most valuable type-strain genomes for metagenomic binning, comparative biology and taxonomic classification.</title>
        <authorList>
            <person name="Goeker M."/>
        </authorList>
    </citation>
    <scope>NUCLEOTIDE SEQUENCE [LARGE SCALE GENOMIC DNA]</scope>
    <source>
        <strain evidence="9 10">DSM 5896</strain>
    </source>
</reference>
<dbReference type="Gene3D" id="1.20.1250.20">
    <property type="entry name" value="MFS general substrate transporter like domains"/>
    <property type="match status" value="1"/>
</dbReference>
<proteinExistence type="predicted"/>
<feature type="transmembrane region" description="Helical" evidence="7">
    <location>
        <begin position="25"/>
        <end position="49"/>
    </location>
</feature>
<evidence type="ECO:0000259" key="8">
    <source>
        <dbReference type="PROSITE" id="PS50850"/>
    </source>
</evidence>
<dbReference type="PANTHER" id="PTHR23513:SF11">
    <property type="entry name" value="STAPHYLOFERRIN A TRANSPORTER"/>
    <property type="match status" value="1"/>
</dbReference>
<feature type="transmembrane region" description="Helical" evidence="7">
    <location>
        <begin position="151"/>
        <end position="174"/>
    </location>
</feature>
<comment type="caution">
    <text evidence="9">The sequence shown here is derived from an EMBL/GenBank/DDBJ whole genome shotgun (WGS) entry which is preliminary data.</text>
</comment>
<sequence>MGTGGGFAGRLGGIGEAFADRNFRIYAVGSVLSWLSFFVQAVAVSWTAWELTHSTTWLAVVALLDIAPNLVFIPLGGVLADRFDRYTLMMVSYVAALLQALALAVLAYGGLLTIEALALLCALHGLIHSFSIPATYGLLPRFVAREKLPSAIAVAAAFTQFAVFAGPALAGWIILHFGAAAAYATNVVGYAVFLISASFLRTPVGHVAPAASGRSILGDAVDGVLHVVRHKGIAAVLGLILVGDAITAALYQLLPAFADKVLGAGVAGMSTLMSAAGLGATLAALRIAHGGAARTTAPAILQAFLASSVVVMALMLTESLAVAAAIMALYGLAGETWRTGTLALLQMSVGDVQRGRVMSTQFLLRRVAAGSGTLAIGWLADRYGLRLPMLGAAAVAVLAWGAAYLNRTRMAAAFATPAP</sequence>
<dbReference type="InterPro" id="IPR010290">
    <property type="entry name" value="TM_effector"/>
</dbReference>
<feature type="transmembrane region" description="Helical" evidence="7">
    <location>
        <begin position="233"/>
        <end position="254"/>
    </location>
</feature>
<evidence type="ECO:0000313" key="9">
    <source>
        <dbReference type="EMBL" id="MDQ0392854.1"/>
    </source>
</evidence>
<dbReference type="Pfam" id="PF05977">
    <property type="entry name" value="MFS_3"/>
    <property type="match status" value="1"/>
</dbReference>
<dbReference type="SUPFAM" id="SSF103473">
    <property type="entry name" value="MFS general substrate transporter"/>
    <property type="match status" value="1"/>
</dbReference>
<dbReference type="CDD" id="cd06173">
    <property type="entry name" value="MFS_MefA_like"/>
    <property type="match status" value="1"/>
</dbReference>
<feature type="transmembrane region" description="Helical" evidence="7">
    <location>
        <begin position="117"/>
        <end position="139"/>
    </location>
</feature>
<keyword evidence="6 7" id="KW-0472">Membrane</keyword>
<keyword evidence="10" id="KW-1185">Reference proteome</keyword>
<dbReference type="Proteomes" id="UP001237448">
    <property type="component" value="Unassembled WGS sequence"/>
</dbReference>
<name>A0ABU0FE17_9HYPH</name>
<keyword evidence="4 7" id="KW-0812">Transmembrane</keyword>
<organism evidence="9 10">
    <name type="scientific">Labrys monachus</name>
    <dbReference type="NCBI Taxonomy" id="217067"/>
    <lineage>
        <taxon>Bacteria</taxon>
        <taxon>Pseudomonadati</taxon>
        <taxon>Pseudomonadota</taxon>
        <taxon>Alphaproteobacteria</taxon>
        <taxon>Hyphomicrobiales</taxon>
        <taxon>Xanthobacteraceae</taxon>
        <taxon>Labrys</taxon>
    </lineage>
</organism>
<evidence type="ECO:0000256" key="6">
    <source>
        <dbReference type="ARBA" id="ARBA00023136"/>
    </source>
</evidence>
<evidence type="ECO:0000256" key="1">
    <source>
        <dbReference type="ARBA" id="ARBA00004651"/>
    </source>
</evidence>
<dbReference type="PANTHER" id="PTHR23513">
    <property type="entry name" value="INTEGRAL MEMBRANE EFFLUX PROTEIN-RELATED"/>
    <property type="match status" value="1"/>
</dbReference>
<accession>A0ABU0FE17</accession>
<gene>
    <name evidence="9" type="ORF">J3R73_002646</name>
</gene>
<feature type="transmembrane region" description="Helical" evidence="7">
    <location>
        <begin position="55"/>
        <end position="79"/>
    </location>
</feature>
<evidence type="ECO:0000313" key="10">
    <source>
        <dbReference type="Proteomes" id="UP001237448"/>
    </source>
</evidence>
<comment type="subcellular location">
    <subcellularLocation>
        <location evidence="1">Cell membrane</location>
        <topology evidence="1">Multi-pass membrane protein</topology>
    </subcellularLocation>
</comment>
<dbReference type="EMBL" id="JAUSVK010000001">
    <property type="protein sequence ID" value="MDQ0392854.1"/>
    <property type="molecule type" value="Genomic_DNA"/>
</dbReference>
<feature type="transmembrane region" description="Helical" evidence="7">
    <location>
        <begin position="386"/>
        <end position="405"/>
    </location>
</feature>